<dbReference type="STRING" id="1121877.FEAC_13240"/>
<evidence type="ECO:0000313" key="3">
    <source>
        <dbReference type="Proteomes" id="UP000032336"/>
    </source>
</evidence>
<dbReference type="EMBL" id="JXUW01000009">
    <property type="protein sequence ID" value="KJE76998.1"/>
    <property type="molecule type" value="Genomic_DNA"/>
</dbReference>
<dbReference type="OrthoDB" id="9794429at2"/>
<name>A0A0D8FUN6_9ACTN</name>
<proteinExistence type="predicted"/>
<dbReference type="CDD" id="cd00756">
    <property type="entry name" value="MoaE"/>
    <property type="match status" value="1"/>
</dbReference>
<reference evidence="2 3" key="1">
    <citation type="submission" date="2015-01" db="EMBL/GenBank/DDBJ databases">
        <title>Draft genome of the acidophilic iron oxidizer Ferrimicrobium acidiphilum strain T23.</title>
        <authorList>
            <person name="Poehlein A."/>
            <person name="Eisen S."/>
            <person name="Schloemann M."/>
            <person name="Johnson B.D."/>
            <person name="Daniel R."/>
            <person name="Muehling M."/>
        </authorList>
    </citation>
    <scope>NUCLEOTIDE SEQUENCE [LARGE SCALE GENOMIC DNA]</scope>
    <source>
        <strain evidence="2 3">T23</strain>
    </source>
</reference>
<keyword evidence="3" id="KW-1185">Reference proteome</keyword>
<evidence type="ECO:0000313" key="2">
    <source>
        <dbReference type="EMBL" id="KJE76998.1"/>
    </source>
</evidence>
<dbReference type="PANTHER" id="PTHR23404">
    <property type="entry name" value="MOLYBDOPTERIN SYNTHASE RELATED"/>
    <property type="match status" value="1"/>
</dbReference>
<dbReference type="Pfam" id="PF02391">
    <property type="entry name" value="MoaE"/>
    <property type="match status" value="1"/>
</dbReference>
<dbReference type="RefSeq" id="WP_052565832.1">
    <property type="nucleotide sequence ID" value="NZ_JQKF01000035.1"/>
</dbReference>
<evidence type="ECO:0000256" key="1">
    <source>
        <dbReference type="SAM" id="MobiDB-lite"/>
    </source>
</evidence>
<dbReference type="GeneID" id="78372540"/>
<dbReference type="InterPro" id="IPR003448">
    <property type="entry name" value="Mopterin_biosynth_MoaE"/>
</dbReference>
<dbReference type="AlphaFoldDB" id="A0A0D8FUN6"/>
<dbReference type="eggNOG" id="COG0314">
    <property type="taxonomic scope" value="Bacteria"/>
</dbReference>
<gene>
    <name evidence="2" type="primary">moaE1</name>
    <name evidence="2" type="ORF">FEAC_13240</name>
</gene>
<feature type="region of interest" description="Disordered" evidence="1">
    <location>
        <begin position="149"/>
        <end position="169"/>
    </location>
</feature>
<dbReference type="InterPro" id="IPR036563">
    <property type="entry name" value="MoaE_sf"/>
</dbReference>
<organism evidence="2 3">
    <name type="scientific">Ferrimicrobium acidiphilum DSM 19497</name>
    <dbReference type="NCBI Taxonomy" id="1121877"/>
    <lineage>
        <taxon>Bacteria</taxon>
        <taxon>Bacillati</taxon>
        <taxon>Actinomycetota</taxon>
        <taxon>Acidimicrobiia</taxon>
        <taxon>Acidimicrobiales</taxon>
        <taxon>Acidimicrobiaceae</taxon>
        <taxon>Ferrimicrobium</taxon>
    </lineage>
</organism>
<dbReference type="EC" id="2.8.1.12" evidence="2"/>
<dbReference type="GO" id="GO:0030366">
    <property type="term" value="F:molybdopterin synthase activity"/>
    <property type="evidence" value="ECO:0007669"/>
    <property type="project" value="UniProtKB-EC"/>
</dbReference>
<keyword evidence="2" id="KW-0808">Transferase</keyword>
<dbReference type="SUPFAM" id="SSF54690">
    <property type="entry name" value="Molybdopterin synthase subunit MoaE"/>
    <property type="match status" value="1"/>
</dbReference>
<accession>A0A0D8FUN6</accession>
<dbReference type="Proteomes" id="UP000032336">
    <property type="component" value="Unassembled WGS sequence"/>
</dbReference>
<dbReference type="GO" id="GO:0006777">
    <property type="term" value="P:Mo-molybdopterin cofactor biosynthetic process"/>
    <property type="evidence" value="ECO:0007669"/>
    <property type="project" value="InterPro"/>
</dbReference>
<dbReference type="Gene3D" id="3.90.1170.40">
    <property type="entry name" value="Molybdopterin biosynthesis MoaE subunit"/>
    <property type="match status" value="1"/>
</dbReference>
<comment type="caution">
    <text evidence="2">The sequence shown here is derived from an EMBL/GenBank/DDBJ whole genome shotgun (WGS) entry which is preliminary data.</text>
</comment>
<protein>
    <submittedName>
        <fullName evidence="2">Molybdopterin synthase catalytic subunit 1</fullName>
        <ecNumber evidence="2">2.8.1.12</ecNumber>
    </submittedName>
</protein>
<sequence>METPSPSLPWQEKTTSRWLELTESPIVFDAAYDFLGRQDAGGIVVFSGTVRTYSYEMEHVSAIRYEAYLDLVAERFSEIATTIEETFEEIRSIVLIHRVGEVPVGASSVLVGCSAGHRDAAFAASRYGIDTIKVAVPIWKQEIGTSGAQWSSTATPMQDIASPMKGSND</sequence>